<dbReference type="EMBL" id="NBNE01004631">
    <property type="protein sequence ID" value="OWZ05056.1"/>
    <property type="molecule type" value="Genomic_DNA"/>
</dbReference>
<dbReference type="Proteomes" id="UP000198211">
    <property type="component" value="Unassembled WGS sequence"/>
</dbReference>
<dbReference type="InterPro" id="IPR013103">
    <property type="entry name" value="RVT_2"/>
</dbReference>
<comment type="caution">
    <text evidence="2">The sequence shown here is derived from an EMBL/GenBank/DDBJ whole genome shotgun (WGS) entry which is preliminary data.</text>
</comment>
<dbReference type="OrthoDB" id="439192at2759"/>
<feature type="domain" description="Reverse transcriptase Ty1/copia-type" evidence="1">
    <location>
        <begin position="24"/>
        <end position="180"/>
    </location>
</feature>
<gene>
    <name evidence="2" type="ORF">PHMEG_00022928</name>
</gene>
<dbReference type="Pfam" id="PF07727">
    <property type="entry name" value="RVT_2"/>
    <property type="match status" value="1"/>
</dbReference>
<evidence type="ECO:0000313" key="2">
    <source>
        <dbReference type="EMBL" id="OWZ05056.1"/>
    </source>
</evidence>
<name>A0A225VHG8_9STRA</name>
<reference evidence="3" key="1">
    <citation type="submission" date="2017-03" db="EMBL/GenBank/DDBJ databases">
        <title>Phytopthora megakarya and P. palmivora, two closely related causual agents of cacao black pod achieved similar genome size and gene model numbers by different mechanisms.</title>
        <authorList>
            <person name="Ali S."/>
            <person name="Shao J."/>
            <person name="Larry D.J."/>
            <person name="Kronmiller B."/>
            <person name="Shen D."/>
            <person name="Strem M.D."/>
            <person name="Melnick R.L."/>
            <person name="Guiltinan M.J."/>
            <person name="Tyler B.M."/>
            <person name="Meinhardt L.W."/>
            <person name="Bailey B.A."/>
        </authorList>
    </citation>
    <scope>NUCLEOTIDE SEQUENCE [LARGE SCALE GENOMIC DNA]</scope>
    <source>
        <strain evidence="3">zdho120</strain>
    </source>
</reference>
<evidence type="ECO:0000313" key="3">
    <source>
        <dbReference type="Proteomes" id="UP000198211"/>
    </source>
</evidence>
<dbReference type="AlphaFoldDB" id="A0A225VHG8"/>
<organism evidence="2 3">
    <name type="scientific">Phytophthora megakarya</name>
    <dbReference type="NCBI Taxonomy" id="4795"/>
    <lineage>
        <taxon>Eukaryota</taxon>
        <taxon>Sar</taxon>
        <taxon>Stramenopiles</taxon>
        <taxon>Oomycota</taxon>
        <taxon>Peronosporomycetes</taxon>
        <taxon>Peronosporales</taxon>
        <taxon>Peronosporaceae</taxon>
        <taxon>Phytophthora</taxon>
    </lineage>
</organism>
<dbReference type="STRING" id="4795.A0A225VHG8"/>
<accession>A0A225VHG8</accession>
<proteinExistence type="predicted"/>
<sequence length="206" mass="23839">MWRYQLKPDPLGNVVRFRSRSIPYQCDVNTAYLNVHLKIVHFIKDIPGFPSPSGMALYGLHQSGREWNELNTKWLKGKGFDQCTTEPFMYVYRKDDVMALLLLYVDDIIFASNTEGFKTSIFHRLNLDFGIKDLGILHEFLGVQIVMNDHGNKLHKTKYLQRILDRFGFTNAQGSRTSMETSANYNLRQKEIKPILHSTIVPQLVA</sequence>
<protein>
    <submittedName>
        <fullName evidence="2">Copia type Polyprotein</fullName>
    </submittedName>
</protein>
<evidence type="ECO:0000259" key="1">
    <source>
        <dbReference type="Pfam" id="PF07727"/>
    </source>
</evidence>
<keyword evidence="3" id="KW-1185">Reference proteome</keyword>